<dbReference type="RefSeq" id="WP_088862368.1">
    <property type="nucleotide sequence ID" value="NZ_CP014854.1"/>
</dbReference>
<protein>
    <submittedName>
        <fullName evidence="2">Uncharacterized protein</fullName>
    </submittedName>
</protein>
<name>A0A218P0F1_THECE</name>
<feature type="transmembrane region" description="Helical" evidence="1">
    <location>
        <begin position="49"/>
        <end position="68"/>
    </location>
</feature>
<dbReference type="GeneID" id="33323470"/>
<feature type="transmembrane region" description="Helical" evidence="1">
    <location>
        <begin position="74"/>
        <end position="90"/>
    </location>
</feature>
<evidence type="ECO:0000313" key="3">
    <source>
        <dbReference type="Proteomes" id="UP000197156"/>
    </source>
</evidence>
<dbReference type="EMBL" id="CP014854">
    <property type="protein sequence ID" value="ASI98408.1"/>
    <property type="molecule type" value="Genomic_DNA"/>
</dbReference>
<keyword evidence="1" id="KW-0472">Membrane</keyword>
<evidence type="ECO:0000256" key="1">
    <source>
        <dbReference type="SAM" id="Phobius"/>
    </source>
</evidence>
<sequence length="97" mass="11274">MFVYFLFLFALAFMDFPREVNRQWMWVQIGGTVFMFVLGGYFDGNVPKGEMIAVGVYTLLWLALSFPIHLERMYFSLPGLLIELIVVLLVEKFPGVR</sequence>
<reference evidence="2 3" key="1">
    <citation type="submission" date="2016-03" db="EMBL/GenBank/DDBJ databases">
        <title>Complete genome sequence of Thermococcus celer.</title>
        <authorList>
            <person name="Oger P.M."/>
        </authorList>
    </citation>
    <scope>NUCLEOTIDE SEQUENCE [LARGE SCALE GENOMIC DNA]</scope>
    <source>
        <strain evidence="2 3">Vu 13</strain>
    </source>
</reference>
<dbReference type="OrthoDB" id="100690at2157"/>
<feature type="transmembrane region" description="Helical" evidence="1">
    <location>
        <begin position="24"/>
        <end position="42"/>
    </location>
</feature>
<proteinExistence type="predicted"/>
<accession>A0A218P0F1</accession>
<keyword evidence="1" id="KW-1133">Transmembrane helix</keyword>
<dbReference type="AlphaFoldDB" id="A0A218P0F1"/>
<keyword evidence="3" id="KW-1185">Reference proteome</keyword>
<keyword evidence="1" id="KW-0812">Transmembrane</keyword>
<dbReference type="Proteomes" id="UP000197156">
    <property type="component" value="Chromosome"/>
</dbReference>
<organism evidence="2 3">
    <name type="scientific">Thermococcus celer Vu 13 = JCM 8558</name>
    <dbReference type="NCBI Taxonomy" id="1293037"/>
    <lineage>
        <taxon>Archaea</taxon>
        <taxon>Methanobacteriati</taxon>
        <taxon>Methanobacteriota</taxon>
        <taxon>Thermococci</taxon>
        <taxon>Thermococcales</taxon>
        <taxon>Thermococcaceae</taxon>
        <taxon>Thermococcus</taxon>
    </lineage>
</organism>
<evidence type="ECO:0000313" key="2">
    <source>
        <dbReference type="EMBL" id="ASI98408.1"/>
    </source>
</evidence>
<gene>
    <name evidence="2" type="ORF">A3L02_01925</name>
</gene>
<dbReference type="KEGG" id="tce:A3L02_01925"/>